<organism evidence="3 4">
    <name type="scientific">Pseudonocardia alaniniphila</name>
    <dbReference type="NCBI Taxonomy" id="75291"/>
    <lineage>
        <taxon>Bacteria</taxon>
        <taxon>Bacillati</taxon>
        <taxon>Actinomycetota</taxon>
        <taxon>Actinomycetes</taxon>
        <taxon>Pseudonocardiales</taxon>
        <taxon>Pseudonocardiaceae</taxon>
        <taxon>Pseudonocardia</taxon>
    </lineage>
</organism>
<evidence type="ECO:0008006" key="5">
    <source>
        <dbReference type="Google" id="ProtNLM"/>
    </source>
</evidence>
<feature type="region of interest" description="Disordered" evidence="1">
    <location>
        <begin position="65"/>
        <end position="106"/>
    </location>
</feature>
<accession>A0ABS9TP30</accession>
<evidence type="ECO:0000256" key="2">
    <source>
        <dbReference type="SAM" id="Phobius"/>
    </source>
</evidence>
<gene>
    <name evidence="3" type="ORF">MMF94_31740</name>
</gene>
<dbReference type="EMBL" id="JAKXMK010000031">
    <property type="protein sequence ID" value="MCH6170297.1"/>
    <property type="molecule type" value="Genomic_DNA"/>
</dbReference>
<evidence type="ECO:0000313" key="4">
    <source>
        <dbReference type="Proteomes" id="UP001299970"/>
    </source>
</evidence>
<evidence type="ECO:0000313" key="3">
    <source>
        <dbReference type="EMBL" id="MCH6170297.1"/>
    </source>
</evidence>
<feature type="transmembrane region" description="Helical" evidence="2">
    <location>
        <begin position="27"/>
        <end position="51"/>
    </location>
</feature>
<evidence type="ECO:0000256" key="1">
    <source>
        <dbReference type="SAM" id="MobiDB-lite"/>
    </source>
</evidence>
<keyword evidence="2" id="KW-0472">Membrane</keyword>
<dbReference type="Proteomes" id="UP001299970">
    <property type="component" value="Unassembled WGS sequence"/>
</dbReference>
<keyword evidence="2" id="KW-0812">Transmembrane</keyword>
<keyword evidence="4" id="KW-1185">Reference proteome</keyword>
<proteinExistence type="predicted"/>
<keyword evidence="2" id="KW-1133">Transmembrane helix</keyword>
<name>A0ABS9TP30_9PSEU</name>
<protein>
    <recommendedName>
        <fullName evidence="5">DUF3040 family protein</fullName>
    </recommendedName>
</protein>
<feature type="compositionally biased region" description="Basic and acidic residues" evidence="1">
    <location>
        <begin position="66"/>
        <end position="86"/>
    </location>
</feature>
<sequence>MSKIADSLRRSDPELARKLAAPVRRRSVWNVLCYLALSVFALVALTTAAIGGTTAPSTVAKYTSHGGERTAAESQARVRSDVDWKPTVRHGPPMRSPVDYGGAEAP</sequence>
<reference evidence="3 4" key="1">
    <citation type="submission" date="2022-03" db="EMBL/GenBank/DDBJ databases">
        <title>Pseudonocardia alaer sp. nov., a novel actinomycete isolated from reed forest soil.</title>
        <authorList>
            <person name="Wang L."/>
        </authorList>
    </citation>
    <scope>NUCLEOTIDE SEQUENCE [LARGE SCALE GENOMIC DNA]</scope>
    <source>
        <strain evidence="3 4">Y-16303</strain>
    </source>
</reference>
<comment type="caution">
    <text evidence="3">The sequence shown here is derived from an EMBL/GenBank/DDBJ whole genome shotgun (WGS) entry which is preliminary data.</text>
</comment>